<feature type="domain" description="ABC transmembrane type-1" evidence="9">
    <location>
        <begin position="93"/>
        <end position="273"/>
    </location>
</feature>
<dbReference type="FunFam" id="1.10.3720.10:FF:000003">
    <property type="entry name" value="Aliphatic sulfonate ABC transporter permease"/>
    <property type="match status" value="1"/>
</dbReference>
<dbReference type="AlphaFoldDB" id="A0A967E9X5"/>
<dbReference type="PROSITE" id="PS50928">
    <property type="entry name" value="ABC_TM1"/>
    <property type="match status" value="1"/>
</dbReference>
<dbReference type="SUPFAM" id="SSF161098">
    <property type="entry name" value="MetI-like"/>
    <property type="match status" value="1"/>
</dbReference>
<sequence length="291" mass="30707">MTTENVLDRTAAVPASTGPTTHPESRAAGGRGLRSDHPPAPWEYRLLTPLALIAVWQVASALGWLPAHTLAAPSQVAAKVGSLLADGTLADALGTSLRRAALGFLLGTLIALAAALPVGLSRLGDAAIDPPMQMLRTLPLLGLVPLFIVWFGIGEWPKILLVGLGVCVPLYLNLVGALRSIDPDLYELADALGLGRWQRIRHVIAPGALSGALVGVRQALAFAWLALIVAEQMSATSGLGFMINNARDFLQTDTIVVGLLTYAVLGLLTDAVVRWLERYALRWRASGGRAA</sequence>
<evidence type="ECO:0000256" key="7">
    <source>
        <dbReference type="RuleBase" id="RU363032"/>
    </source>
</evidence>
<dbReference type="PANTHER" id="PTHR30151:SF38">
    <property type="entry name" value="ALIPHATIC SULFONATES TRANSPORT PERMEASE PROTEIN SSUC-RELATED"/>
    <property type="match status" value="1"/>
</dbReference>
<dbReference type="GO" id="GO:0005886">
    <property type="term" value="C:plasma membrane"/>
    <property type="evidence" value="ECO:0007669"/>
    <property type="project" value="UniProtKB-SubCell"/>
</dbReference>
<evidence type="ECO:0000313" key="10">
    <source>
        <dbReference type="EMBL" id="NHN55680.1"/>
    </source>
</evidence>
<feature type="transmembrane region" description="Helical" evidence="7">
    <location>
        <begin position="219"/>
        <end position="243"/>
    </location>
</feature>
<evidence type="ECO:0000256" key="2">
    <source>
        <dbReference type="ARBA" id="ARBA00022448"/>
    </source>
</evidence>
<evidence type="ECO:0000313" key="11">
    <source>
        <dbReference type="Proteomes" id="UP000744769"/>
    </source>
</evidence>
<evidence type="ECO:0000256" key="8">
    <source>
        <dbReference type="SAM" id="MobiDB-lite"/>
    </source>
</evidence>
<dbReference type="CDD" id="cd06261">
    <property type="entry name" value="TM_PBP2"/>
    <property type="match status" value="1"/>
</dbReference>
<organism evidence="10 11">
    <name type="scientific">Metallococcus carri</name>
    <dbReference type="NCBI Taxonomy" id="1656884"/>
    <lineage>
        <taxon>Bacteria</taxon>
        <taxon>Bacillati</taxon>
        <taxon>Actinomycetota</taxon>
        <taxon>Actinomycetes</taxon>
        <taxon>Micrococcales</taxon>
        <taxon>Dermacoccaceae</taxon>
        <taxon>Metallococcus</taxon>
    </lineage>
</organism>
<dbReference type="EMBL" id="JAAOIV010000004">
    <property type="protein sequence ID" value="NHN55680.1"/>
    <property type="molecule type" value="Genomic_DNA"/>
</dbReference>
<feature type="transmembrane region" description="Helical" evidence="7">
    <location>
        <begin position="159"/>
        <end position="178"/>
    </location>
</feature>
<proteinExistence type="inferred from homology"/>
<comment type="caution">
    <text evidence="10">The sequence shown here is derived from an EMBL/GenBank/DDBJ whole genome shotgun (WGS) entry which is preliminary data.</text>
</comment>
<reference evidence="10" key="1">
    <citation type="submission" date="2020-03" db="EMBL/GenBank/DDBJ databases">
        <title>Draft sequencing of Calidifontibacter sp. DB0510.</title>
        <authorList>
            <person name="Kim D.-U."/>
        </authorList>
    </citation>
    <scope>NUCLEOTIDE SEQUENCE</scope>
    <source>
        <strain evidence="10">DB0510</strain>
    </source>
</reference>
<name>A0A967E9X5_9MICO</name>
<dbReference type="PANTHER" id="PTHR30151">
    <property type="entry name" value="ALKANE SULFONATE ABC TRANSPORTER-RELATED, MEMBRANE SUBUNIT"/>
    <property type="match status" value="1"/>
</dbReference>
<dbReference type="RefSeq" id="WP_166195650.1">
    <property type="nucleotide sequence ID" value="NZ_JAAOIV010000004.1"/>
</dbReference>
<feature type="transmembrane region" description="Helical" evidence="7">
    <location>
        <begin position="255"/>
        <end position="276"/>
    </location>
</feature>
<dbReference type="InterPro" id="IPR000515">
    <property type="entry name" value="MetI-like"/>
</dbReference>
<feature type="transmembrane region" description="Helical" evidence="7">
    <location>
        <begin position="101"/>
        <end position="123"/>
    </location>
</feature>
<keyword evidence="3" id="KW-1003">Cell membrane</keyword>
<keyword evidence="2 7" id="KW-0813">Transport</keyword>
<evidence type="ECO:0000259" key="9">
    <source>
        <dbReference type="PROSITE" id="PS50928"/>
    </source>
</evidence>
<accession>A0A967E9X5</accession>
<evidence type="ECO:0000256" key="4">
    <source>
        <dbReference type="ARBA" id="ARBA00022692"/>
    </source>
</evidence>
<keyword evidence="6 7" id="KW-0472">Membrane</keyword>
<feature type="region of interest" description="Disordered" evidence="8">
    <location>
        <begin position="1"/>
        <end position="35"/>
    </location>
</feature>
<evidence type="ECO:0000256" key="1">
    <source>
        <dbReference type="ARBA" id="ARBA00004651"/>
    </source>
</evidence>
<evidence type="ECO:0000256" key="3">
    <source>
        <dbReference type="ARBA" id="ARBA00022475"/>
    </source>
</evidence>
<dbReference type="InterPro" id="IPR035906">
    <property type="entry name" value="MetI-like_sf"/>
</dbReference>
<feature type="transmembrane region" description="Helical" evidence="7">
    <location>
        <begin position="135"/>
        <end position="153"/>
    </location>
</feature>
<protein>
    <submittedName>
        <fullName evidence="10">ABC transporter permease</fullName>
    </submittedName>
</protein>
<comment type="similarity">
    <text evidence="7">Belongs to the binding-protein-dependent transport system permease family.</text>
</comment>
<dbReference type="GO" id="GO:0042918">
    <property type="term" value="P:alkanesulfonate transmembrane transport"/>
    <property type="evidence" value="ECO:0007669"/>
    <property type="project" value="UniProtKB-ARBA"/>
</dbReference>
<dbReference type="Pfam" id="PF00528">
    <property type="entry name" value="BPD_transp_1"/>
    <property type="match status" value="1"/>
</dbReference>
<dbReference type="Gene3D" id="1.10.3720.10">
    <property type="entry name" value="MetI-like"/>
    <property type="match status" value="1"/>
</dbReference>
<dbReference type="Proteomes" id="UP000744769">
    <property type="component" value="Unassembled WGS sequence"/>
</dbReference>
<evidence type="ECO:0000256" key="5">
    <source>
        <dbReference type="ARBA" id="ARBA00022989"/>
    </source>
</evidence>
<evidence type="ECO:0000256" key="6">
    <source>
        <dbReference type="ARBA" id="ARBA00023136"/>
    </source>
</evidence>
<keyword evidence="5 7" id="KW-1133">Transmembrane helix</keyword>
<keyword evidence="11" id="KW-1185">Reference proteome</keyword>
<keyword evidence="4 7" id="KW-0812">Transmembrane</keyword>
<comment type="subcellular location">
    <subcellularLocation>
        <location evidence="1 7">Cell membrane</location>
        <topology evidence="1 7">Multi-pass membrane protein</topology>
    </subcellularLocation>
</comment>
<gene>
    <name evidence="10" type="ORF">G9U51_07795</name>
</gene>